<dbReference type="GO" id="GO:0043657">
    <property type="term" value="C:host cell"/>
    <property type="evidence" value="ECO:0007669"/>
    <property type="project" value="UniProtKB-SubCell"/>
</dbReference>
<name>A0A9W6TSC2_9STRA</name>
<keyword evidence="6" id="KW-1185">Reference proteome</keyword>
<sequence length="349" mass="39318">MLVGKAGSSFVVKIDDGASAIKLKTAINNENKNDFKMFDADMLQIFWAKKDGVWLSTVQGDSGLKESLAGMSEPSANEIHVLVVLTQTQYLGKRTRSDKWFVEPTQTKRSLTSVDDDGQGRITKCFKMVGFPPLENPNCRCMKIMERDAYAVIFAELMKKAKVYFKRVTDCKMMVTGNSGTGKSRFYLYCIFHLIFRTKVQVKDFPFLKLVLNCGNKYHIFDAERQEFIALADADVNSLQTENRVIWLIEGHSSWSGGWHGVSILFATPESDSLGNFRGTMPVWTLEELCKYNLLIGAVLSDDVLFLRGTTNLEGYLDSSLPRVSLTEQPSCFEQSLIQCAPSHYVCHM</sequence>
<gene>
    <name evidence="5" type="ORF">Plil01_000681600</name>
</gene>
<comment type="caution">
    <text evidence="5">The sequence shown here is derived from an EMBL/GenBank/DDBJ whole genome shotgun (WGS) entry which is preliminary data.</text>
</comment>
<dbReference type="Pfam" id="PF20147">
    <property type="entry name" value="Crinkler"/>
    <property type="match status" value="1"/>
</dbReference>
<dbReference type="GO" id="GO:0005576">
    <property type="term" value="C:extracellular region"/>
    <property type="evidence" value="ECO:0007669"/>
    <property type="project" value="UniProtKB-SubCell"/>
</dbReference>
<proteinExistence type="predicted"/>
<evidence type="ECO:0000256" key="1">
    <source>
        <dbReference type="ARBA" id="ARBA00004340"/>
    </source>
</evidence>
<dbReference type="InterPro" id="IPR045379">
    <property type="entry name" value="Crinkler_N"/>
</dbReference>
<feature type="domain" description="Crinkler effector protein N-terminal" evidence="4">
    <location>
        <begin position="2"/>
        <end position="59"/>
    </location>
</feature>
<dbReference type="Proteomes" id="UP001165083">
    <property type="component" value="Unassembled WGS sequence"/>
</dbReference>
<dbReference type="AlphaFoldDB" id="A0A9W6TSC2"/>
<evidence type="ECO:0000259" key="4">
    <source>
        <dbReference type="Pfam" id="PF20147"/>
    </source>
</evidence>
<evidence type="ECO:0000313" key="5">
    <source>
        <dbReference type="EMBL" id="GMF18277.1"/>
    </source>
</evidence>
<organism evidence="5 6">
    <name type="scientific">Phytophthora lilii</name>
    <dbReference type="NCBI Taxonomy" id="2077276"/>
    <lineage>
        <taxon>Eukaryota</taxon>
        <taxon>Sar</taxon>
        <taxon>Stramenopiles</taxon>
        <taxon>Oomycota</taxon>
        <taxon>Peronosporomycetes</taxon>
        <taxon>Peronosporales</taxon>
        <taxon>Peronosporaceae</taxon>
        <taxon>Phytophthora</taxon>
    </lineage>
</organism>
<evidence type="ECO:0000256" key="2">
    <source>
        <dbReference type="ARBA" id="ARBA00004613"/>
    </source>
</evidence>
<comment type="subcellular location">
    <subcellularLocation>
        <location evidence="1">Host cell</location>
    </subcellularLocation>
    <subcellularLocation>
        <location evidence="2">Secreted</location>
    </subcellularLocation>
</comment>
<dbReference type="EMBL" id="BSXW01000312">
    <property type="protein sequence ID" value="GMF18277.1"/>
    <property type="molecule type" value="Genomic_DNA"/>
</dbReference>
<reference evidence="5" key="1">
    <citation type="submission" date="2023-04" db="EMBL/GenBank/DDBJ databases">
        <title>Phytophthora lilii NBRC 32176.</title>
        <authorList>
            <person name="Ichikawa N."/>
            <person name="Sato H."/>
            <person name="Tonouchi N."/>
        </authorList>
    </citation>
    <scope>NUCLEOTIDE SEQUENCE</scope>
    <source>
        <strain evidence="5">NBRC 32176</strain>
    </source>
</reference>
<dbReference type="OrthoDB" id="98093at2759"/>
<accession>A0A9W6TSC2</accession>
<protein>
    <submittedName>
        <fullName evidence="5">Unnamed protein product</fullName>
    </submittedName>
</protein>
<evidence type="ECO:0000313" key="6">
    <source>
        <dbReference type="Proteomes" id="UP001165083"/>
    </source>
</evidence>
<keyword evidence="3" id="KW-0964">Secreted</keyword>
<evidence type="ECO:0000256" key="3">
    <source>
        <dbReference type="ARBA" id="ARBA00022525"/>
    </source>
</evidence>